<accession>A0A9P5T638</accession>
<evidence type="ECO:0000313" key="1">
    <source>
        <dbReference type="EMBL" id="KAF8477918.1"/>
    </source>
</evidence>
<feature type="non-terminal residue" evidence="1">
    <location>
        <position position="106"/>
    </location>
</feature>
<keyword evidence="2" id="KW-1185">Reference proteome</keyword>
<proteinExistence type="predicted"/>
<dbReference type="SUPFAM" id="SSF53098">
    <property type="entry name" value="Ribonuclease H-like"/>
    <property type="match status" value="1"/>
</dbReference>
<dbReference type="Proteomes" id="UP000759537">
    <property type="component" value="Unassembled WGS sequence"/>
</dbReference>
<dbReference type="InterPro" id="IPR012337">
    <property type="entry name" value="RNaseH-like_sf"/>
</dbReference>
<reference evidence="1" key="2">
    <citation type="journal article" date="2020" name="Nat. Commun.">
        <title>Large-scale genome sequencing of mycorrhizal fungi provides insights into the early evolution of symbiotic traits.</title>
        <authorList>
            <person name="Miyauchi S."/>
            <person name="Kiss E."/>
            <person name="Kuo A."/>
            <person name="Drula E."/>
            <person name="Kohler A."/>
            <person name="Sanchez-Garcia M."/>
            <person name="Morin E."/>
            <person name="Andreopoulos B."/>
            <person name="Barry K.W."/>
            <person name="Bonito G."/>
            <person name="Buee M."/>
            <person name="Carver A."/>
            <person name="Chen C."/>
            <person name="Cichocki N."/>
            <person name="Clum A."/>
            <person name="Culley D."/>
            <person name="Crous P.W."/>
            <person name="Fauchery L."/>
            <person name="Girlanda M."/>
            <person name="Hayes R.D."/>
            <person name="Keri Z."/>
            <person name="LaButti K."/>
            <person name="Lipzen A."/>
            <person name="Lombard V."/>
            <person name="Magnuson J."/>
            <person name="Maillard F."/>
            <person name="Murat C."/>
            <person name="Nolan M."/>
            <person name="Ohm R.A."/>
            <person name="Pangilinan J."/>
            <person name="Pereira M.F."/>
            <person name="Perotto S."/>
            <person name="Peter M."/>
            <person name="Pfister S."/>
            <person name="Riley R."/>
            <person name="Sitrit Y."/>
            <person name="Stielow J.B."/>
            <person name="Szollosi G."/>
            <person name="Zifcakova L."/>
            <person name="Stursova M."/>
            <person name="Spatafora J.W."/>
            <person name="Tedersoo L."/>
            <person name="Vaario L.M."/>
            <person name="Yamada A."/>
            <person name="Yan M."/>
            <person name="Wang P."/>
            <person name="Xu J."/>
            <person name="Bruns T."/>
            <person name="Baldrian P."/>
            <person name="Vilgalys R."/>
            <person name="Dunand C."/>
            <person name="Henrissat B."/>
            <person name="Grigoriev I.V."/>
            <person name="Hibbett D."/>
            <person name="Nagy L.G."/>
            <person name="Martin F.M."/>
        </authorList>
    </citation>
    <scope>NUCLEOTIDE SEQUENCE</scope>
    <source>
        <strain evidence="1">Prilba</strain>
    </source>
</reference>
<organism evidence="1 2">
    <name type="scientific">Russula ochroleuca</name>
    <dbReference type="NCBI Taxonomy" id="152965"/>
    <lineage>
        <taxon>Eukaryota</taxon>
        <taxon>Fungi</taxon>
        <taxon>Dikarya</taxon>
        <taxon>Basidiomycota</taxon>
        <taxon>Agaricomycotina</taxon>
        <taxon>Agaricomycetes</taxon>
        <taxon>Russulales</taxon>
        <taxon>Russulaceae</taxon>
        <taxon>Russula</taxon>
    </lineage>
</organism>
<dbReference type="OrthoDB" id="3172935at2759"/>
<comment type="caution">
    <text evidence="1">The sequence shown here is derived from an EMBL/GenBank/DDBJ whole genome shotgun (WGS) entry which is preliminary data.</text>
</comment>
<name>A0A9P5T638_9AGAM</name>
<dbReference type="AlphaFoldDB" id="A0A9P5T638"/>
<feature type="non-terminal residue" evidence="1">
    <location>
        <position position="1"/>
    </location>
</feature>
<protein>
    <submittedName>
        <fullName evidence="1">Uncharacterized protein</fullName>
    </submittedName>
</protein>
<dbReference type="EMBL" id="WHVB01000012">
    <property type="protein sequence ID" value="KAF8477918.1"/>
    <property type="molecule type" value="Genomic_DNA"/>
</dbReference>
<sequence>FQGIDKFLASSNMTDLRKFQLSSAEWDALAVFQKILAVPHAFQQRLSSENTPTLCNAIPAFEAMSIVWKKQQSDNPQTLSIVQAGLDKLEEYRNRAGLTPAYVLAM</sequence>
<reference evidence="1" key="1">
    <citation type="submission" date="2019-10" db="EMBL/GenBank/DDBJ databases">
        <authorList>
            <consortium name="DOE Joint Genome Institute"/>
            <person name="Kuo A."/>
            <person name="Miyauchi S."/>
            <person name="Kiss E."/>
            <person name="Drula E."/>
            <person name="Kohler A."/>
            <person name="Sanchez-Garcia M."/>
            <person name="Andreopoulos B."/>
            <person name="Barry K.W."/>
            <person name="Bonito G."/>
            <person name="Buee M."/>
            <person name="Carver A."/>
            <person name="Chen C."/>
            <person name="Cichocki N."/>
            <person name="Clum A."/>
            <person name="Culley D."/>
            <person name="Crous P.W."/>
            <person name="Fauchery L."/>
            <person name="Girlanda M."/>
            <person name="Hayes R."/>
            <person name="Keri Z."/>
            <person name="LaButti K."/>
            <person name="Lipzen A."/>
            <person name="Lombard V."/>
            <person name="Magnuson J."/>
            <person name="Maillard F."/>
            <person name="Morin E."/>
            <person name="Murat C."/>
            <person name="Nolan M."/>
            <person name="Ohm R."/>
            <person name="Pangilinan J."/>
            <person name="Pereira M."/>
            <person name="Perotto S."/>
            <person name="Peter M."/>
            <person name="Riley R."/>
            <person name="Sitrit Y."/>
            <person name="Stielow B."/>
            <person name="Szollosi G."/>
            <person name="Zifcakova L."/>
            <person name="Stursova M."/>
            <person name="Spatafora J.W."/>
            <person name="Tedersoo L."/>
            <person name="Vaario L.-M."/>
            <person name="Yamada A."/>
            <person name="Yan M."/>
            <person name="Wang P."/>
            <person name="Xu J."/>
            <person name="Bruns T."/>
            <person name="Baldrian P."/>
            <person name="Vilgalys R."/>
            <person name="Henrissat B."/>
            <person name="Grigoriev I.V."/>
            <person name="Hibbett D."/>
            <person name="Nagy L.G."/>
            <person name="Martin F.M."/>
        </authorList>
    </citation>
    <scope>NUCLEOTIDE SEQUENCE</scope>
    <source>
        <strain evidence="1">Prilba</strain>
    </source>
</reference>
<evidence type="ECO:0000313" key="2">
    <source>
        <dbReference type="Proteomes" id="UP000759537"/>
    </source>
</evidence>
<gene>
    <name evidence="1" type="ORF">DFH94DRAFT_606942</name>
</gene>